<dbReference type="Pfam" id="PF01590">
    <property type="entry name" value="GAF"/>
    <property type="match status" value="1"/>
</dbReference>
<dbReference type="InterPro" id="IPR029016">
    <property type="entry name" value="GAF-like_dom_sf"/>
</dbReference>
<sequence length="630" mass="71748">MKSELSHGQLQMLIQVSNAINSTLDLDVVFNTIMKETLSVIEAADEGYLFLYDPTDDYLVAKSIFLRSNDVLSVVRLKPGESMTGITFLNKACTHFPDRQSVYRATRTMSTPNQERLRAADPIFPYSAACAPIMSNGECIGVITLDCFRSDASFKPEDLQLMEAISHQAAIALEKANLYRDKEKSVQLLEAMNTQMKQQNQLLNRSLEIHKHLAELVLHGDGVQDILHYVHQLMDKPIVLMDQMGEILSSSPALSCLGHQTVRKLEDMQRSIHASLTHVAANPLFGTRKTSNGITVFPIGAKPHLLGYLALLTDQPLDEVDMAALEHVSTVISFELVKEQAVFETEQNLKGQFIEQLFTGHISTRLIDQARHLQMDPQRFYQVLTINFENDLRESPDYYHRLVAARRNLIQIATDSFLHSFTPGMIVAKQEHLVVLLSYSSNHSRKDLHVTLIEQCQRFTSAIQRKRWGLRTVIGIGGVKTGLKEVYKSSEEAMKCLCFMKNYRMEHSYLSYAELGGQRLLLQNTTEELLDYVFETLGPLFSYEKSRKREFLQTLTSFLDHRLRMKETALNMNIHMNTLIYRIKRIEEILGISLNNQKQILDVSMAVQIYQLMEGEIEARLKEGADKSKL</sequence>
<dbReference type="PANTHER" id="PTHR33744">
    <property type="entry name" value="CARBOHYDRATE DIACID REGULATOR"/>
    <property type="match status" value="1"/>
</dbReference>
<keyword evidence="2" id="KW-0175">Coiled coil</keyword>
<dbReference type="SMART" id="SM00065">
    <property type="entry name" value="GAF"/>
    <property type="match status" value="1"/>
</dbReference>
<evidence type="ECO:0000256" key="2">
    <source>
        <dbReference type="SAM" id="Coils"/>
    </source>
</evidence>
<protein>
    <submittedName>
        <fullName evidence="4">Helix-turn-helix domain-containing protein</fullName>
    </submittedName>
</protein>
<accession>A0ABX7FLM3</accession>
<dbReference type="Pfam" id="PF13556">
    <property type="entry name" value="HTH_30"/>
    <property type="match status" value="1"/>
</dbReference>
<keyword evidence="5" id="KW-1185">Reference proteome</keyword>
<organism evidence="4 5">
    <name type="scientific">Brevibacillus choshinensis</name>
    <dbReference type="NCBI Taxonomy" id="54911"/>
    <lineage>
        <taxon>Bacteria</taxon>
        <taxon>Bacillati</taxon>
        <taxon>Bacillota</taxon>
        <taxon>Bacilli</taxon>
        <taxon>Bacillales</taxon>
        <taxon>Paenibacillaceae</taxon>
        <taxon>Brevibacillus</taxon>
    </lineage>
</organism>
<dbReference type="Gene3D" id="3.30.450.40">
    <property type="match status" value="2"/>
</dbReference>
<dbReference type="Proteomes" id="UP000596248">
    <property type="component" value="Chromosome"/>
</dbReference>
<evidence type="ECO:0000313" key="4">
    <source>
        <dbReference type="EMBL" id="QRG65890.1"/>
    </source>
</evidence>
<dbReference type="EMBL" id="CP069127">
    <property type="protein sequence ID" value="QRG65890.1"/>
    <property type="molecule type" value="Genomic_DNA"/>
</dbReference>
<reference evidence="4 5" key="1">
    <citation type="submission" date="2021-01" db="EMBL/GenBank/DDBJ databases">
        <title>Identification of strong promoters based on the transcriptome of Brevibacillus choshinensis.</title>
        <authorList>
            <person name="Yao D."/>
            <person name="Zhang K."/>
            <person name="Wu J."/>
        </authorList>
    </citation>
    <scope>NUCLEOTIDE SEQUENCE [LARGE SCALE GENOMIC DNA]</scope>
    <source>
        <strain evidence="4 5">HPD31-SP3</strain>
    </source>
</reference>
<evidence type="ECO:0000259" key="3">
    <source>
        <dbReference type="SMART" id="SM00065"/>
    </source>
</evidence>
<feature type="domain" description="GAF" evidence="3">
    <location>
        <begin position="25"/>
        <end position="183"/>
    </location>
</feature>
<dbReference type="InterPro" id="IPR051448">
    <property type="entry name" value="CdaR-like_regulators"/>
</dbReference>
<name>A0ABX7FLM3_BRECH</name>
<proteinExistence type="inferred from homology"/>
<dbReference type="InterPro" id="IPR042070">
    <property type="entry name" value="PucR_C-HTH_sf"/>
</dbReference>
<dbReference type="RefSeq" id="WP_203352960.1">
    <property type="nucleotide sequence ID" value="NZ_CP069127.1"/>
</dbReference>
<dbReference type="Pfam" id="PF17853">
    <property type="entry name" value="GGDEF_2"/>
    <property type="match status" value="1"/>
</dbReference>
<feature type="coiled-coil region" evidence="2">
    <location>
        <begin position="179"/>
        <end position="206"/>
    </location>
</feature>
<dbReference type="PANTHER" id="PTHR33744:SF1">
    <property type="entry name" value="DNA-BINDING TRANSCRIPTIONAL ACTIVATOR ADER"/>
    <property type="match status" value="1"/>
</dbReference>
<comment type="similarity">
    <text evidence="1">Belongs to the CdaR family.</text>
</comment>
<evidence type="ECO:0000256" key="1">
    <source>
        <dbReference type="ARBA" id="ARBA00006754"/>
    </source>
</evidence>
<dbReference type="Gene3D" id="1.10.10.2840">
    <property type="entry name" value="PucR C-terminal helix-turn-helix domain"/>
    <property type="match status" value="1"/>
</dbReference>
<gene>
    <name evidence="4" type="ORF">JNE38_20200</name>
</gene>
<evidence type="ECO:0000313" key="5">
    <source>
        <dbReference type="Proteomes" id="UP000596248"/>
    </source>
</evidence>
<dbReference type="InterPro" id="IPR025736">
    <property type="entry name" value="PucR_C-HTH_dom"/>
</dbReference>
<dbReference type="SUPFAM" id="SSF55781">
    <property type="entry name" value="GAF domain-like"/>
    <property type="match status" value="1"/>
</dbReference>
<dbReference type="InterPro" id="IPR003018">
    <property type="entry name" value="GAF"/>
</dbReference>
<dbReference type="InterPro" id="IPR041522">
    <property type="entry name" value="CdaR_GGDEF"/>
</dbReference>